<protein>
    <recommendedName>
        <fullName evidence="7">Periplasmic protein</fullName>
    </recommendedName>
</protein>
<evidence type="ECO:0000313" key="5">
    <source>
        <dbReference type="Proteomes" id="UP000035086"/>
    </source>
</evidence>
<dbReference type="Proteomes" id="UP000035086">
    <property type="component" value="Chromosome"/>
</dbReference>
<keyword evidence="2" id="KW-0732">Signal</keyword>
<dbReference type="RefSeq" id="WP_039407154.1">
    <property type="nucleotide sequence ID" value="NZ_CP010310.2"/>
</dbReference>
<organism evidence="4 6">
    <name type="scientific">Pandoraea pulmonicola</name>
    <dbReference type="NCBI Taxonomy" id="93221"/>
    <lineage>
        <taxon>Bacteria</taxon>
        <taxon>Pseudomonadati</taxon>
        <taxon>Pseudomonadota</taxon>
        <taxon>Betaproteobacteria</taxon>
        <taxon>Burkholderiales</taxon>
        <taxon>Burkholderiaceae</taxon>
        <taxon>Pandoraea</taxon>
    </lineage>
</organism>
<reference evidence="3" key="2">
    <citation type="submission" date="2016-11" db="EMBL/GenBank/DDBJ databases">
        <title>Complete Genome Sequencing of Pandoraea pulmonicola DSM 16583.</title>
        <authorList>
            <person name="Chan K.-G."/>
        </authorList>
    </citation>
    <scope>NUCLEOTIDE SEQUENCE</scope>
    <source>
        <strain evidence="3">DSM 16583</strain>
    </source>
</reference>
<dbReference type="EMBL" id="UGSJ01000001">
    <property type="protein sequence ID" value="SUA90945.1"/>
    <property type="molecule type" value="Genomic_DNA"/>
</dbReference>
<keyword evidence="5" id="KW-1185">Reference proteome</keyword>
<evidence type="ECO:0000313" key="6">
    <source>
        <dbReference type="Proteomes" id="UP000254589"/>
    </source>
</evidence>
<sequence length="195" mass="21554">MRKLKIAAASAVLVATSMFGVAHAADAAAPATGPHAAMHHMRGDHGPWGLGDIRKLHDELKLNAQQEQAWQQAVNTSRQNREAMRKNGEQFRQMIEQAKDQQVLDLAGMRTAREKVFDQNRQLRSQTEDAWLNVYNGLNNDQKTLVSNAIKARWTKMKAWHDKAMQRREQVHKGAAPSAPTSPAAPAPAAPGQAQ</sequence>
<name>A0AAJ4ZCP8_PANPU</name>
<dbReference type="AlphaFoldDB" id="A0AAJ4ZCP8"/>
<evidence type="ECO:0000256" key="1">
    <source>
        <dbReference type="SAM" id="MobiDB-lite"/>
    </source>
</evidence>
<dbReference type="EMBL" id="CP010310">
    <property type="protein sequence ID" value="AJC20593.1"/>
    <property type="molecule type" value="Genomic_DNA"/>
</dbReference>
<evidence type="ECO:0000313" key="4">
    <source>
        <dbReference type="EMBL" id="SUA90945.1"/>
    </source>
</evidence>
<evidence type="ECO:0008006" key="7">
    <source>
        <dbReference type="Google" id="ProtNLM"/>
    </source>
</evidence>
<dbReference type="Proteomes" id="UP000254589">
    <property type="component" value="Unassembled WGS sequence"/>
</dbReference>
<accession>A0AAJ4ZCP8</accession>
<reference evidence="5" key="1">
    <citation type="submission" date="2014-12" db="EMBL/GenBank/DDBJ databases">
        <title>Complete Genome Sequencing of Pandoraea pulmonicola DSM 16583.</title>
        <authorList>
            <person name="Chan K.-G."/>
        </authorList>
    </citation>
    <scope>NUCLEOTIDE SEQUENCE [LARGE SCALE GENOMIC DNA]</scope>
    <source>
        <strain evidence="5">DSM 16583</strain>
    </source>
</reference>
<proteinExistence type="predicted"/>
<feature type="chain" id="PRO_5042618886" description="Periplasmic protein" evidence="2">
    <location>
        <begin position="25"/>
        <end position="195"/>
    </location>
</feature>
<evidence type="ECO:0000313" key="3">
    <source>
        <dbReference type="EMBL" id="AJC20593.1"/>
    </source>
</evidence>
<evidence type="ECO:0000256" key="2">
    <source>
        <dbReference type="SAM" id="SignalP"/>
    </source>
</evidence>
<reference evidence="4 6" key="3">
    <citation type="submission" date="2018-06" db="EMBL/GenBank/DDBJ databases">
        <authorList>
            <consortium name="Pathogen Informatics"/>
            <person name="Doyle S."/>
        </authorList>
    </citation>
    <scope>NUCLEOTIDE SEQUENCE [LARGE SCALE GENOMIC DNA]</scope>
    <source>
        <strain evidence="4 6">NCTC13159</strain>
    </source>
</reference>
<feature type="region of interest" description="Disordered" evidence="1">
    <location>
        <begin position="164"/>
        <end position="195"/>
    </location>
</feature>
<dbReference type="InterPro" id="IPR012899">
    <property type="entry name" value="LTXXQ"/>
</dbReference>
<gene>
    <name evidence="4" type="ORF">NCTC13159_02433</name>
    <name evidence="3" type="ORF">RO07_09125</name>
</gene>
<feature type="signal peptide" evidence="2">
    <location>
        <begin position="1"/>
        <end position="24"/>
    </location>
</feature>
<dbReference type="KEGG" id="ppul:RO07_09125"/>
<dbReference type="Pfam" id="PF07813">
    <property type="entry name" value="LTXXQ"/>
    <property type="match status" value="1"/>
</dbReference>